<protein>
    <submittedName>
        <fullName evidence="3">Uncharacterized protein</fullName>
    </submittedName>
</protein>
<organism evidence="3 4">
    <name type="scientific">Pontibacter toksunensis</name>
    <dbReference type="NCBI Taxonomy" id="1332631"/>
    <lineage>
        <taxon>Bacteria</taxon>
        <taxon>Pseudomonadati</taxon>
        <taxon>Bacteroidota</taxon>
        <taxon>Cytophagia</taxon>
        <taxon>Cytophagales</taxon>
        <taxon>Hymenobacteraceae</taxon>
        <taxon>Pontibacter</taxon>
    </lineage>
</organism>
<proteinExistence type="predicted"/>
<evidence type="ECO:0000256" key="1">
    <source>
        <dbReference type="SAM" id="Coils"/>
    </source>
</evidence>
<dbReference type="RefSeq" id="WP_377479203.1">
    <property type="nucleotide sequence ID" value="NZ_JBHUOX010000001.1"/>
</dbReference>
<evidence type="ECO:0000313" key="4">
    <source>
        <dbReference type="Proteomes" id="UP001597641"/>
    </source>
</evidence>
<keyword evidence="2" id="KW-0732">Signal</keyword>
<feature type="chain" id="PRO_5046283208" evidence="2">
    <location>
        <begin position="22"/>
        <end position="202"/>
    </location>
</feature>
<feature type="signal peptide" evidence="2">
    <location>
        <begin position="1"/>
        <end position="21"/>
    </location>
</feature>
<keyword evidence="4" id="KW-1185">Reference proteome</keyword>
<name>A0ABW6BLQ2_9BACT</name>
<sequence>MKREFKLYSMLTLFICLMAFSSCTTTREQEIEDELGEFRTWVSKETSQLANKTEEDWKTAKEDFRMRTQELDQKEDQFTEELKAEYQQLKQEFTEADESYEEVRMQARKSEWERNLLGRWADKATINAANVREAYITFMDNVRAKNENWTDADWDMAKLVLEELNERKSEIEGNIDTDTEVKIKALQMEFRTLETAADITGD</sequence>
<accession>A0ABW6BLQ2</accession>
<dbReference type="EMBL" id="JBHUOX010000001">
    <property type="protein sequence ID" value="MFD2998814.1"/>
    <property type="molecule type" value="Genomic_DNA"/>
</dbReference>
<evidence type="ECO:0000256" key="2">
    <source>
        <dbReference type="SAM" id="SignalP"/>
    </source>
</evidence>
<reference evidence="4" key="1">
    <citation type="journal article" date="2019" name="Int. J. Syst. Evol. Microbiol.">
        <title>The Global Catalogue of Microorganisms (GCM) 10K type strain sequencing project: providing services to taxonomists for standard genome sequencing and annotation.</title>
        <authorList>
            <consortium name="The Broad Institute Genomics Platform"/>
            <consortium name="The Broad Institute Genome Sequencing Center for Infectious Disease"/>
            <person name="Wu L."/>
            <person name="Ma J."/>
        </authorList>
    </citation>
    <scope>NUCLEOTIDE SEQUENCE [LARGE SCALE GENOMIC DNA]</scope>
    <source>
        <strain evidence="4">KCTC 23984</strain>
    </source>
</reference>
<gene>
    <name evidence="3" type="ORF">ACFS7Z_00455</name>
</gene>
<dbReference type="InterPro" id="IPR027267">
    <property type="entry name" value="AH/BAR_dom_sf"/>
</dbReference>
<dbReference type="SUPFAM" id="SSF103657">
    <property type="entry name" value="BAR/IMD domain-like"/>
    <property type="match status" value="1"/>
</dbReference>
<comment type="caution">
    <text evidence="3">The sequence shown here is derived from an EMBL/GenBank/DDBJ whole genome shotgun (WGS) entry which is preliminary data.</text>
</comment>
<dbReference type="Proteomes" id="UP001597641">
    <property type="component" value="Unassembled WGS sequence"/>
</dbReference>
<evidence type="ECO:0000313" key="3">
    <source>
        <dbReference type="EMBL" id="MFD2998814.1"/>
    </source>
</evidence>
<dbReference type="PROSITE" id="PS51257">
    <property type="entry name" value="PROKAR_LIPOPROTEIN"/>
    <property type="match status" value="1"/>
</dbReference>
<keyword evidence="1" id="KW-0175">Coiled coil</keyword>
<feature type="coiled-coil region" evidence="1">
    <location>
        <begin position="79"/>
        <end position="106"/>
    </location>
</feature>